<evidence type="ECO:0000313" key="2">
    <source>
        <dbReference type="Proteomes" id="UP001268610"/>
    </source>
</evidence>
<dbReference type="Proteomes" id="UP001268610">
    <property type="component" value="Unassembled WGS sequence"/>
</dbReference>
<comment type="caution">
    <text evidence="1">The sequence shown here is derived from an EMBL/GenBank/DDBJ whole genome shotgun (WGS) entry which is preliminary data.</text>
</comment>
<name>A0AAJ2H3Y3_9HYPH</name>
<dbReference type="EMBL" id="JAVLSF010000622">
    <property type="protein sequence ID" value="MDR9778253.1"/>
    <property type="molecule type" value="Genomic_DNA"/>
</dbReference>
<gene>
    <name evidence="1" type="ORF">RJJ65_37580</name>
</gene>
<evidence type="ECO:0000313" key="1">
    <source>
        <dbReference type="EMBL" id="MDR9778253.1"/>
    </source>
</evidence>
<organism evidence="1 2">
    <name type="scientific">Rhizobium hidalgonense</name>
    <dbReference type="NCBI Taxonomy" id="1538159"/>
    <lineage>
        <taxon>Bacteria</taxon>
        <taxon>Pseudomonadati</taxon>
        <taxon>Pseudomonadota</taxon>
        <taxon>Alphaproteobacteria</taxon>
        <taxon>Hyphomicrobiales</taxon>
        <taxon>Rhizobiaceae</taxon>
        <taxon>Rhizobium/Agrobacterium group</taxon>
        <taxon>Rhizobium</taxon>
    </lineage>
</organism>
<protein>
    <submittedName>
        <fullName evidence="1">Uncharacterized protein</fullName>
    </submittedName>
</protein>
<dbReference type="RefSeq" id="WP_310866356.1">
    <property type="nucleotide sequence ID" value="NZ_JAVLSF010000622.1"/>
</dbReference>
<sequence>PTDGSVIGFDNIVGKLRFNNSISMSKNSTAVGTLNPGEGKVGFNAEFTFNPLEGDGTGRENGVFRVKDINLYPGVKTGTGPTAVYSTGAPQRLGEMVITGGRISSQLGIVPRN</sequence>
<proteinExistence type="predicted"/>
<reference evidence="1" key="1">
    <citation type="submission" date="2023-04" db="EMBL/GenBank/DDBJ databases">
        <title>Genomic characterization of faba bean (Vicia faba) microsymbionts in Mexican soils.</title>
        <authorList>
            <person name="Rivera Orduna F.N."/>
            <person name="Guevara-Luna J."/>
            <person name="Yan J."/>
            <person name="Arroyo-Herrera I."/>
            <person name="Li Y."/>
            <person name="Vasquez-Murrieta M.S."/>
            <person name="Wang E.T."/>
        </authorList>
    </citation>
    <scope>NUCLEOTIDE SEQUENCE</scope>
    <source>
        <strain evidence="1">CH26</strain>
    </source>
</reference>
<dbReference type="AlphaFoldDB" id="A0AAJ2H3Y3"/>
<accession>A0AAJ2H3Y3</accession>
<feature type="non-terminal residue" evidence="1">
    <location>
        <position position="1"/>
    </location>
</feature>